<feature type="transmembrane region" description="Helical" evidence="5">
    <location>
        <begin position="20"/>
        <end position="43"/>
    </location>
</feature>
<dbReference type="Proteomes" id="UP000271533">
    <property type="component" value="Chromosome"/>
</dbReference>
<dbReference type="PANTHER" id="PTHR36917:SF1">
    <property type="entry name" value="INNER MEMBRANE-SPANNING PROTEIN YCIB"/>
    <property type="match status" value="1"/>
</dbReference>
<evidence type="ECO:0000313" key="7">
    <source>
        <dbReference type="Proteomes" id="UP000271533"/>
    </source>
</evidence>
<keyword evidence="1 5" id="KW-1003">Cell membrane</keyword>
<sequence length="177" mass="21420">MKKILNLLPILTFFIFYRFYDIFIASKSLIFTSGLICLLYWIIYKEIDKINLFSFITITVFGSLTIFFHNSQFIKWKITVIYMIFSIILLISQFWMKKPILQRLLEKDIKISDFYWKKINFSWALFFLFCSILNIYIAFWLPEKTWVNFKVFGLSCLMFLSILITSVYINCKMLKEK</sequence>
<dbReference type="Pfam" id="PF04279">
    <property type="entry name" value="IspA"/>
    <property type="match status" value="1"/>
</dbReference>
<evidence type="ECO:0000256" key="1">
    <source>
        <dbReference type="ARBA" id="ARBA00022475"/>
    </source>
</evidence>
<dbReference type="GO" id="GO:0005886">
    <property type="term" value="C:plasma membrane"/>
    <property type="evidence" value="ECO:0007669"/>
    <property type="project" value="UniProtKB-SubCell"/>
</dbReference>
<dbReference type="AlphaFoldDB" id="A0A3G2I5V0"/>
<evidence type="ECO:0000256" key="5">
    <source>
        <dbReference type="HAMAP-Rule" id="MF_00189"/>
    </source>
</evidence>
<keyword evidence="2 5" id="KW-0812">Transmembrane</keyword>
<dbReference type="PANTHER" id="PTHR36917">
    <property type="entry name" value="INTRACELLULAR SEPTATION PROTEIN A-RELATED"/>
    <property type="match status" value="1"/>
</dbReference>
<comment type="function">
    <text evidence="5">Plays a role in cell envelope biogenesis, maintenance of cell envelope integrity and membrane homeostasis.</text>
</comment>
<comment type="similarity">
    <text evidence="5">Belongs to the YciB family.</text>
</comment>
<dbReference type="NCBIfam" id="NF001324">
    <property type="entry name" value="PRK00259.1-2"/>
    <property type="match status" value="1"/>
</dbReference>
<evidence type="ECO:0000256" key="3">
    <source>
        <dbReference type="ARBA" id="ARBA00022989"/>
    </source>
</evidence>
<feature type="transmembrane region" description="Helical" evidence="5">
    <location>
        <begin position="50"/>
        <end position="68"/>
    </location>
</feature>
<proteinExistence type="inferred from homology"/>
<keyword evidence="5" id="KW-0997">Cell inner membrane</keyword>
<accession>A0A3G2I5V0</accession>
<dbReference type="RefSeq" id="WP_158361361.1">
    <property type="nucleotide sequence ID" value="NZ_CP032759.1"/>
</dbReference>
<dbReference type="InterPro" id="IPR006008">
    <property type="entry name" value="YciB"/>
</dbReference>
<evidence type="ECO:0000256" key="2">
    <source>
        <dbReference type="ARBA" id="ARBA00022692"/>
    </source>
</evidence>
<name>A0A3G2I5V0_BUCRM</name>
<evidence type="ECO:0000313" key="6">
    <source>
        <dbReference type="EMBL" id="AYN24790.1"/>
    </source>
</evidence>
<comment type="subcellular location">
    <subcellularLocation>
        <location evidence="5">Cell inner membrane</location>
        <topology evidence="5">Multi-pass membrane protein</topology>
    </subcellularLocation>
</comment>
<protein>
    <recommendedName>
        <fullName evidence="5">Inner membrane-spanning protein YciB</fullName>
    </recommendedName>
</protein>
<dbReference type="OrthoDB" id="9788219at2"/>
<organism evidence="6 7">
    <name type="scientific">Buchnera aphidicola subsp. Rhopalosiphum maidis</name>
    <dbReference type="NCBI Taxonomy" id="118109"/>
    <lineage>
        <taxon>Bacteria</taxon>
        <taxon>Pseudomonadati</taxon>
        <taxon>Pseudomonadota</taxon>
        <taxon>Gammaproteobacteria</taxon>
        <taxon>Enterobacterales</taxon>
        <taxon>Erwiniaceae</taxon>
        <taxon>Buchnera</taxon>
    </lineage>
</organism>
<feature type="transmembrane region" description="Helical" evidence="5">
    <location>
        <begin position="74"/>
        <end position="95"/>
    </location>
</feature>
<dbReference type="EMBL" id="CP032759">
    <property type="protein sequence ID" value="AYN24790.1"/>
    <property type="molecule type" value="Genomic_DNA"/>
</dbReference>
<keyword evidence="3 5" id="KW-1133">Transmembrane helix</keyword>
<dbReference type="HAMAP" id="MF_00189">
    <property type="entry name" value="YciB"/>
    <property type="match status" value="1"/>
</dbReference>
<evidence type="ECO:0000256" key="4">
    <source>
        <dbReference type="ARBA" id="ARBA00023136"/>
    </source>
</evidence>
<gene>
    <name evidence="5" type="primary">yciB</name>
    <name evidence="6" type="ORF">D8S97_02380</name>
</gene>
<dbReference type="NCBIfam" id="TIGR00997">
    <property type="entry name" value="ispZ"/>
    <property type="match status" value="1"/>
</dbReference>
<feature type="transmembrane region" description="Helical" evidence="5">
    <location>
        <begin position="119"/>
        <end position="139"/>
    </location>
</feature>
<reference evidence="6 7" key="1">
    <citation type="submission" date="2018-10" db="EMBL/GenBank/DDBJ databases">
        <title>Genome sequence of the corn leaf aphid (Rhopalosiphum maidis Fitch).</title>
        <authorList>
            <person name="Chen W."/>
            <person name="Shakir S."/>
            <person name="Bigham M."/>
            <person name="Fei Z."/>
            <person name="Jander G."/>
        </authorList>
    </citation>
    <scope>NUCLEOTIDE SEQUENCE [LARGE SCALE GENOMIC DNA]</scope>
    <source>
        <strain evidence="6 7">BTI</strain>
    </source>
</reference>
<feature type="transmembrane region" description="Helical" evidence="5">
    <location>
        <begin position="151"/>
        <end position="171"/>
    </location>
</feature>
<keyword evidence="4 5" id="KW-0472">Membrane</keyword>